<evidence type="ECO:0000259" key="11">
    <source>
        <dbReference type="SMART" id="SM01038"/>
    </source>
</evidence>
<sequence length="998" mass="115055">MKKNQPLPKPTYDWITDPSVFNIGLENPASFRHQKPSEYNSISLDGNWNFFWTVNKKKQPENFEKLGFDTSGWDTIQVPANWELNGYGIPIYVNDRYPFEKNPPLIPEDNPTGIYKRKVTIPKNWENKQVYLVVGAIKSAAYFWINGEFIGYNQDSKTEVVFDVTKYAKTEIEITIQAFRWCDGSYLECQDFWRLSGIEREVYLVARNRVHIVDHHSIATLENDYKDGKLSLNIKIRNTSSKAAQGEILIKITDASGNILVTSKGPFNCATNAELDVHFEQLLPQIKPWSGEHPNLYGLSIELIDSTVSLDKIENKIGFRTIEIQKNQLCINGKPLTLKGVNRHEHAERNGHVITTESMVEDILLMKKFNINAVRNSHYPNHPEWYRLCDEYGLYMVDEANIESHGMGYEEESLAKDKDWQEAHLDRIKRMYHRSKNHCSIIIWSLGNEAGNGINFEVAYDWLKKQDTSRPIQYEQSMEEANTDIVCPMYPTPEHVEDYAKNRGDRPFIMCEYSHAMGNSNGNLKEYWDLINKYDCLQGGFIWDWMDQGLVTQKDRKEFWAFGGDFGSADIPSDGNFCINGLLWPDRTPKPALEEVKKLYAPVKLSLEEGSKGNLKIKNEWLFTSLQGYHLEWTISTEIGLNQQGKLQLNTKPDSEEILVLPYSLSDLDKQLDHFLNISIVSDKAEEWAEKGHAIAGEQFKIAHGEINVKIDKYKSKNCISKSKSYWVLTDDELMAQIDVKTGLLYSLVSKEKEFLLEPVVPNFWRPPIDNDFGWEMPKKLAFWKNAQQNVELTSLEGNLNSVTAILNLAEKDAEVHLTYRLVNKATLSISAELKIVNPLPLLPRFGLYMKLDDALTNLKWYGRGPFENYPDRKYAAHIDNYEAKVSEQYVPYISNQENGAKQDCKWMELISENRAKLKISSDKSFAFSALEYSPKQLNRTERDRGRSYELTKGRGIYLCIDHKHMGLGGIDSWLSEPLEKYRVEAKNYSFTIFIEID</sequence>
<dbReference type="OrthoDB" id="9801077at2"/>
<keyword evidence="13" id="KW-1185">Reference proteome</keyword>
<dbReference type="PRINTS" id="PR00132">
    <property type="entry name" value="GLHYDRLASE2"/>
</dbReference>
<evidence type="ECO:0000256" key="7">
    <source>
        <dbReference type="ARBA" id="ARBA00022837"/>
    </source>
</evidence>
<comment type="subunit">
    <text evidence="4">Monomer.</text>
</comment>
<evidence type="ECO:0000256" key="5">
    <source>
        <dbReference type="ARBA" id="ARBA00012756"/>
    </source>
</evidence>
<dbReference type="InterPro" id="IPR011013">
    <property type="entry name" value="Gal_mutarotase_sf_dom"/>
</dbReference>
<dbReference type="GO" id="GO:0009341">
    <property type="term" value="C:beta-galactosidase complex"/>
    <property type="evidence" value="ECO:0007669"/>
    <property type="project" value="InterPro"/>
</dbReference>
<dbReference type="InterPro" id="IPR036156">
    <property type="entry name" value="Beta-gal/glucu_dom_sf"/>
</dbReference>
<dbReference type="Pfam" id="PF02929">
    <property type="entry name" value="Bgal_small_N"/>
    <property type="match status" value="1"/>
</dbReference>
<dbReference type="Gene3D" id="2.60.40.10">
    <property type="entry name" value="Immunoglobulins"/>
    <property type="match status" value="2"/>
</dbReference>
<evidence type="ECO:0000256" key="9">
    <source>
        <dbReference type="ARBA" id="ARBA00032230"/>
    </source>
</evidence>
<dbReference type="Proteomes" id="UP000310314">
    <property type="component" value="Unassembled WGS sequence"/>
</dbReference>
<dbReference type="InterPro" id="IPR050347">
    <property type="entry name" value="Bact_Beta-galactosidase"/>
</dbReference>
<name>A0A5S3PGV5_9FLAO</name>
<accession>A0A5S3PGV5</accession>
<dbReference type="GO" id="GO:0005990">
    <property type="term" value="P:lactose catabolic process"/>
    <property type="evidence" value="ECO:0007669"/>
    <property type="project" value="TreeGrafter"/>
</dbReference>
<dbReference type="InterPro" id="IPR023230">
    <property type="entry name" value="Glyco_hydro_2_CS"/>
</dbReference>
<dbReference type="InterPro" id="IPR008979">
    <property type="entry name" value="Galactose-bd-like_sf"/>
</dbReference>
<dbReference type="FunFam" id="3.20.20.80:FF:000121">
    <property type="entry name" value="Beta-galactosidase"/>
    <property type="match status" value="1"/>
</dbReference>
<keyword evidence="7" id="KW-0106">Calcium</keyword>
<organism evidence="12 13">
    <name type="scientific">Maribacter algarum</name>
    <name type="common">ex Zhang et al. 2020</name>
    <dbReference type="NCBI Taxonomy" id="2578118"/>
    <lineage>
        <taxon>Bacteria</taxon>
        <taxon>Pseudomonadati</taxon>
        <taxon>Bacteroidota</taxon>
        <taxon>Flavobacteriia</taxon>
        <taxon>Flavobacteriales</taxon>
        <taxon>Flavobacteriaceae</taxon>
        <taxon>Maribacter</taxon>
    </lineage>
</organism>
<evidence type="ECO:0000256" key="2">
    <source>
        <dbReference type="ARBA" id="ARBA00001913"/>
    </source>
</evidence>
<proteinExistence type="inferred from homology"/>
<dbReference type="PANTHER" id="PTHR46323">
    <property type="entry name" value="BETA-GALACTOSIDASE"/>
    <property type="match status" value="1"/>
</dbReference>
<comment type="cofactor">
    <cofactor evidence="2">
        <name>Ca(2+)</name>
        <dbReference type="ChEBI" id="CHEBI:29108"/>
    </cofactor>
</comment>
<dbReference type="Pfam" id="PF02836">
    <property type="entry name" value="Glyco_hydro_2_C"/>
    <property type="match status" value="1"/>
</dbReference>
<dbReference type="Pfam" id="PF00703">
    <property type="entry name" value="Glyco_hydro_2"/>
    <property type="match status" value="1"/>
</dbReference>
<evidence type="ECO:0000256" key="10">
    <source>
        <dbReference type="RuleBase" id="RU361154"/>
    </source>
</evidence>
<evidence type="ECO:0000313" key="12">
    <source>
        <dbReference type="EMBL" id="TMM53363.1"/>
    </source>
</evidence>
<dbReference type="InterPro" id="IPR004199">
    <property type="entry name" value="B-gal_small/dom_5"/>
</dbReference>
<dbReference type="EMBL" id="VATY01000005">
    <property type="protein sequence ID" value="TMM53363.1"/>
    <property type="molecule type" value="Genomic_DNA"/>
</dbReference>
<dbReference type="Gene3D" id="3.20.20.80">
    <property type="entry name" value="Glycosidases"/>
    <property type="match status" value="1"/>
</dbReference>
<evidence type="ECO:0000313" key="13">
    <source>
        <dbReference type="Proteomes" id="UP000310314"/>
    </source>
</evidence>
<dbReference type="InterPro" id="IPR006104">
    <property type="entry name" value="Glyco_hydro_2_N"/>
</dbReference>
<dbReference type="SUPFAM" id="SSF49303">
    <property type="entry name" value="beta-Galactosidase/glucuronidase domain"/>
    <property type="match status" value="2"/>
</dbReference>
<dbReference type="SUPFAM" id="SSF49785">
    <property type="entry name" value="Galactose-binding domain-like"/>
    <property type="match status" value="1"/>
</dbReference>
<dbReference type="Gene3D" id="2.70.98.10">
    <property type="match status" value="1"/>
</dbReference>
<comment type="similarity">
    <text evidence="3 10">Belongs to the glycosyl hydrolase 2 family.</text>
</comment>
<evidence type="ECO:0000256" key="3">
    <source>
        <dbReference type="ARBA" id="ARBA00007401"/>
    </source>
</evidence>
<dbReference type="Pfam" id="PF02837">
    <property type="entry name" value="Glyco_hydro_2_N"/>
    <property type="match status" value="1"/>
</dbReference>
<dbReference type="InterPro" id="IPR006102">
    <property type="entry name" value="Ig-like_GH2"/>
</dbReference>
<dbReference type="SUPFAM" id="SSF74650">
    <property type="entry name" value="Galactose mutarotase-like"/>
    <property type="match status" value="1"/>
</dbReference>
<dbReference type="RefSeq" id="WP_138659822.1">
    <property type="nucleotide sequence ID" value="NZ_VATY01000005.1"/>
</dbReference>
<evidence type="ECO:0000256" key="6">
    <source>
        <dbReference type="ARBA" id="ARBA00022801"/>
    </source>
</evidence>
<feature type="domain" description="Beta galactosidase small chain/" evidence="11">
    <location>
        <begin position="728"/>
        <end position="996"/>
    </location>
</feature>
<dbReference type="InterPro" id="IPR014718">
    <property type="entry name" value="GH-type_carb-bd"/>
</dbReference>
<dbReference type="GO" id="GO:0004565">
    <property type="term" value="F:beta-galactosidase activity"/>
    <property type="evidence" value="ECO:0007669"/>
    <property type="project" value="UniProtKB-EC"/>
</dbReference>
<gene>
    <name evidence="12" type="ORF">FEE95_20075</name>
</gene>
<dbReference type="Pfam" id="PF16353">
    <property type="entry name" value="LacZ_4"/>
    <property type="match status" value="1"/>
</dbReference>
<dbReference type="Gene3D" id="2.60.120.260">
    <property type="entry name" value="Galactose-binding domain-like"/>
    <property type="match status" value="1"/>
</dbReference>
<dbReference type="PANTHER" id="PTHR46323:SF2">
    <property type="entry name" value="BETA-GALACTOSIDASE"/>
    <property type="match status" value="1"/>
</dbReference>
<reference evidence="12 13" key="1">
    <citation type="submission" date="2019-05" db="EMBL/GenBank/DDBJ databases">
        <authorList>
            <person name="Zhang J.-Y."/>
            <person name="Feg X."/>
            <person name="Du Z.-J."/>
        </authorList>
    </citation>
    <scope>NUCLEOTIDE SEQUENCE [LARGE SCALE GENOMIC DNA]</scope>
    <source>
        <strain evidence="12 13">RZ26</strain>
    </source>
</reference>
<dbReference type="SUPFAM" id="SSF51445">
    <property type="entry name" value="(Trans)glycosidases"/>
    <property type="match status" value="1"/>
</dbReference>
<dbReference type="InterPro" id="IPR017853">
    <property type="entry name" value="GH"/>
</dbReference>
<dbReference type="SMART" id="SM01038">
    <property type="entry name" value="Bgal_small_N"/>
    <property type="match status" value="1"/>
</dbReference>
<evidence type="ECO:0000256" key="1">
    <source>
        <dbReference type="ARBA" id="ARBA00001412"/>
    </source>
</evidence>
<protein>
    <recommendedName>
        <fullName evidence="5 10">Beta-galactosidase</fullName>
        <ecNumber evidence="5 10">3.2.1.23</ecNumber>
    </recommendedName>
    <alternativeName>
        <fullName evidence="9 10">Lactase</fullName>
    </alternativeName>
</protein>
<comment type="caution">
    <text evidence="12">The sequence shown here is derived from an EMBL/GenBank/DDBJ whole genome shotgun (WGS) entry which is preliminary data.</text>
</comment>
<dbReference type="PROSITE" id="PS00719">
    <property type="entry name" value="GLYCOSYL_HYDROL_F2_1"/>
    <property type="match status" value="1"/>
</dbReference>
<dbReference type="AlphaFoldDB" id="A0A5S3PGV5"/>
<dbReference type="InterPro" id="IPR013783">
    <property type="entry name" value="Ig-like_fold"/>
</dbReference>
<dbReference type="EC" id="3.2.1.23" evidence="5 10"/>
<evidence type="ECO:0000256" key="4">
    <source>
        <dbReference type="ARBA" id="ARBA00011245"/>
    </source>
</evidence>
<dbReference type="InterPro" id="IPR006101">
    <property type="entry name" value="Glyco_hydro_2"/>
</dbReference>
<dbReference type="InterPro" id="IPR006103">
    <property type="entry name" value="Glyco_hydro_2_cat"/>
</dbReference>
<comment type="catalytic activity">
    <reaction evidence="1 10">
        <text>Hydrolysis of terminal non-reducing beta-D-galactose residues in beta-D-galactosides.</text>
        <dbReference type="EC" id="3.2.1.23"/>
    </reaction>
</comment>
<dbReference type="GO" id="GO:0030246">
    <property type="term" value="F:carbohydrate binding"/>
    <property type="evidence" value="ECO:0007669"/>
    <property type="project" value="InterPro"/>
</dbReference>
<keyword evidence="8 10" id="KW-0326">Glycosidase</keyword>
<dbReference type="InterPro" id="IPR032312">
    <property type="entry name" value="LacZ_4"/>
</dbReference>
<keyword evidence="6 10" id="KW-0378">Hydrolase</keyword>
<evidence type="ECO:0000256" key="8">
    <source>
        <dbReference type="ARBA" id="ARBA00023295"/>
    </source>
</evidence>